<reference evidence="7 8" key="1">
    <citation type="submission" date="2019-11" db="EMBL/GenBank/DDBJ databases">
        <title>Acidiferrimicrobium australis gen. nov., sp. nov., an acidophilic and obligately heterotrophic, member of the Actinobacteria that catalyses dissimilatory oxido- reduction of iron isolated from metal-rich acidic water in Chile.</title>
        <authorList>
            <person name="Gonzalez D."/>
            <person name="Huber K."/>
            <person name="Hedrich S."/>
            <person name="Rojas-Villalobos C."/>
            <person name="Quatrini R."/>
            <person name="Dinamarca M.A."/>
            <person name="Schwarz A."/>
            <person name="Canales C."/>
            <person name="Nancucheo I."/>
        </authorList>
    </citation>
    <scope>NUCLEOTIDE SEQUENCE [LARGE SCALE GENOMIC DNA]</scope>
    <source>
        <strain evidence="7 8">USS-CCA1</strain>
    </source>
</reference>
<evidence type="ECO:0000313" key="7">
    <source>
        <dbReference type="EMBL" id="MST34028.1"/>
    </source>
</evidence>
<dbReference type="PROSITE" id="PS51352">
    <property type="entry name" value="THIOREDOXIN_2"/>
    <property type="match status" value="1"/>
</dbReference>
<dbReference type="EMBL" id="WJHE01000818">
    <property type="protein sequence ID" value="MST34028.1"/>
    <property type="molecule type" value="Genomic_DNA"/>
</dbReference>
<keyword evidence="8" id="KW-1185">Reference proteome</keyword>
<dbReference type="Gene3D" id="1.25.40.10">
    <property type="entry name" value="Tetratricopeptide repeat domain"/>
    <property type="match status" value="1"/>
</dbReference>
<evidence type="ECO:0000256" key="4">
    <source>
        <dbReference type="ARBA" id="ARBA00023157"/>
    </source>
</evidence>
<comment type="caution">
    <text evidence="7">The sequence shown here is derived from an EMBL/GenBank/DDBJ whole genome shotgun (WGS) entry which is preliminary data.</text>
</comment>
<dbReference type="Pfam" id="PF14561">
    <property type="entry name" value="TPR_20"/>
    <property type="match status" value="1"/>
</dbReference>
<evidence type="ECO:0000259" key="6">
    <source>
        <dbReference type="PROSITE" id="PS51352"/>
    </source>
</evidence>
<protein>
    <submittedName>
        <fullName evidence="7">Tetratricopeptide repeat protein</fullName>
    </submittedName>
</protein>
<dbReference type="InterPro" id="IPR011990">
    <property type="entry name" value="TPR-like_helical_dom_sf"/>
</dbReference>
<evidence type="ECO:0000256" key="2">
    <source>
        <dbReference type="ARBA" id="ARBA00022448"/>
    </source>
</evidence>
<sequence length="236" mass="25513">MDVTDASFETDVLERSAQAPVVVDLWASWCGPCRVLGPILEKVVAETDGKVVLAKVDVDANPRVATTFQVQSIPAVYAVSDRKVVDRFVGALPEPAVREWVRNLLPGDTEIDRLVAAGDADSLRKAVELEPGNEKAVVALARLLADSAERADRDEALALLARIPETAETRHVAAQARLGGEAELAGDGIEAKLDALLERVKGDDEARQEFLDLLEVLGPDDPRTPSYRKALTARLF</sequence>
<dbReference type="PROSITE" id="PS00194">
    <property type="entry name" value="THIOREDOXIN_1"/>
    <property type="match status" value="1"/>
</dbReference>
<dbReference type="PANTHER" id="PTHR45663:SF11">
    <property type="entry name" value="GEO12009P1"/>
    <property type="match status" value="1"/>
</dbReference>
<dbReference type="SUPFAM" id="SSF52833">
    <property type="entry name" value="Thioredoxin-like"/>
    <property type="match status" value="1"/>
</dbReference>
<keyword evidence="3" id="KW-0249">Electron transport</keyword>
<evidence type="ECO:0000313" key="8">
    <source>
        <dbReference type="Proteomes" id="UP000437736"/>
    </source>
</evidence>
<dbReference type="InterPro" id="IPR017937">
    <property type="entry name" value="Thioredoxin_CS"/>
</dbReference>
<keyword evidence="2" id="KW-0813">Transport</keyword>
<dbReference type="Gene3D" id="3.40.30.10">
    <property type="entry name" value="Glutaredoxin"/>
    <property type="match status" value="1"/>
</dbReference>
<comment type="similarity">
    <text evidence="1">Belongs to the thioredoxin family.</text>
</comment>
<feature type="domain" description="Thioredoxin" evidence="6">
    <location>
        <begin position="1"/>
        <end position="106"/>
    </location>
</feature>
<keyword evidence="5" id="KW-0676">Redox-active center</keyword>
<keyword evidence="4" id="KW-1015">Disulfide bond</keyword>
<name>A0ABW9QZZ3_9ACTN</name>
<dbReference type="Pfam" id="PF00085">
    <property type="entry name" value="Thioredoxin"/>
    <property type="match status" value="1"/>
</dbReference>
<gene>
    <name evidence="7" type="ORF">GHK86_15025</name>
</gene>
<dbReference type="InterPro" id="IPR013766">
    <property type="entry name" value="Thioredoxin_domain"/>
</dbReference>
<evidence type="ECO:0000256" key="5">
    <source>
        <dbReference type="ARBA" id="ARBA00023284"/>
    </source>
</evidence>
<dbReference type="InterPro" id="IPR036249">
    <property type="entry name" value="Thioredoxin-like_sf"/>
</dbReference>
<dbReference type="PANTHER" id="PTHR45663">
    <property type="entry name" value="GEO12009P1"/>
    <property type="match status" value="1"/>
</dbReference>
<organism evidence="7 8">
    <name type="scientific">Acidiferrimicrobium australe</name>
    <dbReference type="NCBI Taxonomy" id="2664430"/>
    <lineage>
        <taxon>Bacteria</taxon>
        <taxon>Bacillati</taxon>
        <taxon>Actinomycetota</taxon>
        <taxon>Acidimicrobiia</taxon>
        <taxon>Acidimicrobiales</taxon>
        <taxon>Acidimicrobiaceae</taxon>
        <taxon>Acidiferrimicrobium</taxon>
    </lineage>
</organism>
<evidence type="ECO:0000256" key="1">
    <source>
        <dbReference type="ARBA" id="ARBA00008987"/>
    </source>
</evidence>
<dbReference type="Proteomes" id="UP000437736">
    <property type="component" value="Unassembled WGS sequence"/>
</dbReference>
<accession>A0ABW9QZZ3</accession>
<dbReference type="CDD" id="cd02956">
    <property type="entry name" value="ybbN"/>
    <property type="match status" value="1"/>
</dbReference>
<proteinExistence type="inferred from homology"/>
<evidence type="ECO:0000256" key="3">
    <source>
        <dbReference type="ARBA" id="ARBA00022982"/>
    </source>
</evidence>